<comment type="caution">
    <text evidence="2">The sequence shown here is derived from an EMBL/GenBank/DDBJ whole genome shotgun (WGS) entry which is preliminary data.</text>
</comment>
<keyword evidence="3" id="KW-1185">Reference proteome</keyword>
<name>A0ABR0LUK1_9PEZI</name>
<evidence type="ECO:0000313" key="3">
    <source>
        <dbReference type="Proteomes" id="UP001357485"/>
    </source>
</evidence>
<reference evidence="2 3" key="1">
    <citation type="submission" date="2023-08" db="EMBL/GenBank/DDBJ databases">
        <title>Black Yeasts Isolated from many extreme environments.</title>
        <authorList>
            <person name="Coleine C."/>
            <person name="Stajich J.E."/>
            <person name="Selbmann L."/>
        </authorList>
    </citation>
    <scope>NUCLEOTIDE SEQUENCE [LARGE SCALE GENOMIC DNA]</scope>
    <source>
        <strain evidence="2 3">CCFEE 536</strain>
    </source>
</reference>
<evidence type="ECO:0000256" key="1">
    <source>
        <dbReference type="SAM" id="MobiDB-lite"/>
    </source>
</evidence>
<organism evidence="2 3">
    <name type="scientific">Cryomyces antarcticus</name>
    <dbReference type="NCBI Taxonomy" id="329879"/>
    <lineage>
        <taxon>Eukaryota</taxon>
        <taxon>Fungi</taxon>
        <taxon>Dikarya</taxon>
        <taxon>Ascomycota</taxon>
        <taxon>Pezizomycotina</taxon>
        <taxon>Dothideomycetes</taxon>
        <taxon>Dothideomycetes incertae sedis</taxon>
        <taxon>Cryomyces</taxon>
    </lineage>
</organism>
<evidence type="ECO:0000313" key="2">
    <source>
        <dbReference type="EMBL" id="KAK5242666.1"/>
    </source>
</evidence>
<feature type="compositionally biased region" description="Acidic residues" evidence="1">
    <location>
        <begin position="50"/>
        <end position="64"/>
    </location>
</feature>
<dbReference type="EMBL" id="JAVRRA010010174">
    <property type="protein sequence ID" value="KAK5242666.1"/>
    <property type="molecule type" value="Genomic_DNA"/>
</dbReference>
<feature type="non-terminal residue" evidence="2">
    <location>
        <position position="85"/>
    </location>
</feature>
<accession>A0ABR0LUK1</accession>
<dbReference type="Proteomes" id="UP001357485">
    <property type="component" value="Unassembled WGS sequence"/>
</dbReference>
<feature type="compositionally biased region" description="Polar residues" evidence="1">
    <location>
        <begin position="15"/>
        <end position="32"/>
    </location>
</feature>
<proteinExistence type="predicted"/>
<feature type="region of interest" description="Disordered" evidence="1">
    <location>
        <begin position="1"/>
        <end position="85"/>
    </location>
</feature>
<gene>
    <name evidence="2" type="ORF">LTR16_008357</name>
</gene>
<sequence>MAASPSRRSRGGKDLSTSAPTSTGITWGTNTVFAADSASRPTYLPAGAYDEYDEGSTTEEDEPTTPDYEFKLTLKNQNQFDDEGC</sequence>
<protein>
    <submittedName>
        <fullName evidence="2">Uncharacterized protein</fullName>
    </submittedName>
</protein>